<feature type="transmembrane region" description="Helical" evidence="1">
    <location>
        <begin position="62"/>
        <end position="86"/>
    </location>
</feature>
<feature type="transmembrane region" description="Helical" evidence="1">
    <location>
        <begin position="21"/>
        <end position="42"/>
    </location>
</feature>
<dbReference type="RefSeq" id="WP_369710307.1">
    <property type="nucleotide sequence ID" value="NZ_CP165644.1"/>
</dbReference>
<protein>
    <submittedName>
        <fullName evidence="2">Uncharacterized protein</fullName>
    </submittedName>
</protein>
<feature type="transmembrane region" description="Helical" evidence="1">
    <location>
        <begin position="137"/>
        <end position="154"/>
    </location>
</feature>
<organism evidence="2">
    <name type="scientific">Leptotrichia rugosa</name>
    <dbReference type="NCBI Taxonomy" id="3239302"/>
    <lineage>
        <taxon>Bacteria</taxon>
        <taxon>Fusobacteriati</taxon>
        <taxon>Fusobacteriota</taxon>
        <taxon>Fusobacteriia</taxon>
        <taxon>Fusobacteriales</taxon>
        <taxon>Leptotrichiaceae</taxon>
        <taxon>Leptotrichia</taxon>
    </lineage>
</organism>
<evidence type="ECO:0000313" key="2">
    <source>
        <dbReference type="EMBL" id="XDU65814.1"/>
    </source>
</evidence>
<reference evidence="2" key="1">
    <citation type="submission" date="2024-07" db="EMBL/GenBank/DDBJ databases">
        <authorList>
            <person name="Li X.-J."/>
            <person name="Wang X."/>
        </authorList>
    </citation>
    <scope>NUCLEOTIDE SEQUENCE</scope>
    <source>
        <strain evidence="2">HSP-334</strain>
    </source>
</reference>
<feature type="transmembrane region" description="Helical" evidence="1">
    <location>
        <begin position="98"/>
        <end position="117"/>
    </location>
</feature>
<gene>
    <name evidence="2" type="ORF">AB8B22_05145</name>
</gene>
<name>A0AB39VEW3_9FUSO</name>
<keyword evidence="1" id="KW-0472">Membrane</keyword>
<evidence type="ECO:0000256" key="1">
    <source>
        <dbReference type="SAM" id="Phobius"/>
    </source>
</evidence>
<accession>A0AB39VEW3</accession>
<sequence length="217" mass="25588">MKTKKIEEKIIKKFNKNSSEIRKFVNLFRNLVGILISFRFITLNLDFYSTIFKEFSNNRIHYITSHLVSTSFLFWIFLFWTIFFVYKKGNKENLSFNITFLIFIAISMSVDISRVFLESSPYFNDLVTSSQELAMRIGLIRVAYIFFSISLIFCMCNTKNFFLIAISILTFANSVMIWLDFDTNITAILRVIVGIMCILFYVYEIVTSNFMKKESNN</sequence>
<feature type="transmembrane region" description="Helical" evidence="1">
    <location>
        <begin position="185"/>
        <end position="203"/>
    </location>
</feature>
<dbReference type="EMBL" id="CP165644">
    <property type="protein sequence ID" value="XDU65814.1"/>
    <property type="molecule type" value="Genomic_DNA"/>
</dbReference>
<keyword evidence="1" id="KW-1133">Transmembrane helix</keyword>
<keyword evidence="1" id="KW-0812">Transmembrane</keyword>
<dbReference type="KEGG" id="lrug:AB8B22_05145"/>
<proteinExistence type="predicted"/>
<dbReference type="AlphaFoldDB" id="A0AB39VEW3"/>
<feature type="transmembrane region" description="Helical" evidence="1">
    <location>
        <begin position="161"/>
        <end position="179"/>
    </location>
</feature>